<dbReference type="InterPro" id="IPR000515">
    <property type="entry name" value="MetI-like"/>
</dbReference>
<evidence type="ECO:0000256" key="2">
    <source>
        <dbReference type="ARBA" id="ARBA00010072"/>
    </source>
</evidence>
<keyword evidence="7 9" id="KW-1133">Transmembrane helix</keyword>
<dbReference type="CDD" id="cd06261">
    <property type="entry name" value="TM_PBP2"/>
    <property type="match status" value="1"/>
</dbReference>
<dbReference type="FunFam" id="1.10.3720.10:FF:000033">
    <property type="entry name" value="Polar amino acid ABC transporter permease"/>
    <property type="match status" value="1"/>
</dbReference>
<keyword evidence="8 9" id="KW-0472">Membrane</keyword>
<keyword evidence="6" id="KW-0029">Amino-acid transport</keyword>
<comment type="subcellular location">
    <subcellularLocation>
        <location evidence="1 9">Cell membrane</location>
        <topology evidence="1 9">Multi-pass membrane protein</topology>
    </subcellularLocation>
</comment>
<evidence type="ECO:0000256" key="1">
    <source>
        <dbReference type="ARBA" id="ARBA00004651"/>
    </source>
</evidence>
<dbReference type="PROSITE" id="PS50928">
    <property type="entry name" value="ABC_TM1"/>
    <property type="match status" value="1"/>
</dbReference>
<feature type="transmembrane region" description="Helical" evidence="9">
    <location>
        <begin position="208"/>
        <end position="226"/>
    </location>
</feature>
<evidence type="ECO:0000256" key="5">
    <source>
        <dbReference type="ARBA" id="ARBA00022692"/>
    </source>
</evidence>
<reference evidence="11" key="1">
    <citation type="journal article" date="2021" name="PeerJ">
        <title>Extensive microbial diversity within the chicken gut microbiome revealed by metagenomics and culture.</title>
        <authorList>
            <person name="Gilroy R."/>
            <person name="Ravi A."/>
            <person name="Getino M."/>
            <person name="Pursley I."/>
            <person name="Horton D.L."/>
            <person name="Alikhan N.F."/>
            <person name="Baker D."/>
            <person name="Gharbi K."/>
            <person name="Hall N."/>
            <person name="Watson M."/>
            <person name="Adriaenssens E.M."/>
            <person name="Foster-Nyarko E."/>
            <person name="Jarju S."/>
            <person name="Secka A."/>
            <person name="Antonio M."/>
            <person name="Oren A."/>
            <person name="Chaudhuri R.R."/>
            <person name="La Ragione R."/>
            <person name="Hildebrand F."/>
            <person name="Pallen M.J."/>
        </authorList>
    </citation>
    <scope>NUCLEOTIDE SEQUENCE</scope>
    <source>
        <strain evidence="11">2239</strain>
    </source>
</reference>
<evidence type="ECO:0000256" key="7">
    <source>
        <dbReference type="ARBA" id="ARBA00022989"/>
    </source>
</evidence>
<dbReference type="InterPro" id="IPR043429">
    <property type="entry name" value="ArtM/GltK/GlnP/TcyL/YhdX-like"/>
</dbReference>
<dbReference type="AlphaFoldDB" id="A0A9D2AET5"/>
<evidence type="ECO:0000256" key="6">
    <source>
        <dbReference type="ARBA" id="ARBA00022970"/>
    </source>
</evidence>
<evidence type="ECO:0000256" key="3">
    <source>
        <dbReference type="ARBA" id="ARBA00022448"/>
    </source>
</evidence>
<evidence type="ECO:0000256" key="8">
    <source>
        <dbReference type="ARBA" id="ARBA00023136"/>
    </source>
</evidence>
<dbReference type="EMBL" id="DXFW01000030">
    <property type="protein sequence ID" value="HIX06250.1"/>
    <property type="molecule type" value="Genomic_DNA"/>
</dbReference>
<dbReference type="Gene3D" id="1.10.3720.10">
    <property type="entry name" value="MetI-like"/>
    <property type="match status" value="1"/>
</dbReference>
<keyword evidence="3 9" id="KW-0813">Transport</keyword>
<reference evidence="11" key="2">
    <citation type="submission" date="2021-04" db="EMBL/GenBank/DDBJ databases">
        <authorList>
            <person name="Gilroy R."/>
        </authorList>
    </citation>
    <scope>NUCLEOTIDE SEQUENCE</scope>
    <source>
        <strain evidence="11">2239</strain>
    </source>
</reference>
<dbReference type="SUPFAM" id="SSF161098">
    <property type="entry name" value="MetI-like"/>
    <property type="match status" value="1"/>
</dbReference>
<evidence type="ECO:0000313" key="12">
    <source>
        <dbReference type="Proteomes" id="UP000824193"/>
    </source>
</evidence>
<comment type="similarity">
    <text evidence="2">Belongs to the binding-protein-dependent transport system permease family. HisMQ subfamily.</text>
</comment>
<dbReference type="NCBIfam" id="TIGR01726">
    <property type="entry name" value="HEQRo_perm_3TM"/>
    <property type="match status" value="1"/>
</dbReference>
<evidence type="ECO:0000256" key="9">
    <source>
        <dbReference type="RuleBase" id="RU363032"/>
    </source>
</evidence>
<dbReference type="Pfam" id="PF00528">
    <property type="entry name" value="BPD_transp_1"/>
    <property type="match status" value="1"/>
</dbReference>
<dbReference type="PANTHER" id="PTHR30614">
    <property type="entry name" value="MEMBRANE COMPONENT OF AMINO ACID ABC TRANSPORTER"/>
    <property type="match status" value="1"/>
</dbReference>
<evidence type="ECO:0000313" key="11">
    <source>
        <dbReference type="EMBL" id="HIX06250.1"/>
    </source>
</evidence>
<dbReference type="Proteomes" id="UP000824193">
    <property type="component" value="Unassembled WGS sequence"/>
</dbReference>
<dbReference type="InterPro" id="IPR035906">
    <property type="entry name" value="MetI-like_sf"/>
</dbReference>
<dbReference type="GO" id="GO:0022857">
    <property type="term" value="F:transmembrane transporter activity"/>
    <property type="evidence" value="ECO:0007669"/>
    <property type="project" value="InterPro"/>
</dbReference>
<dbReference type="GO" id="GO:0043190">
    <property type="term" value="C:ATP-binding cassette (ABC) transporter complex"/>
    <property type="evidence" value="ECO:0007669"/>
    <property type="project" value="InterPro"/>
</dbReference>
<keyword evidence="4" id="KW-1003">Cell membrane</keyword>
<proteinExistence type="inferred from homology"/>
<accession>A0A9D2AET5</accession>
<feature type="transmembrane region" description="Helical" evidence="9">
    <location>
        <begin position="36"/>
        <end position="61"/>
    </location>
</feature>
<dbReference type="GO" id="GO:0006865">
    <property type="term" value="P:amino acid transport"/>
    <property type="evidence" value="ECO:0007669"/>
    <property type="project" value="UniProtKB-KW"/>
</dbReference>
<dbReference type="PANTHER" id="PTHR30614:SF20">
    <property type="entry name" value="GLUTAMINE TRANSPORT SYSTEM PERMEASE PROTEIN GLNP"/>
    <property type="match status" value="1"/>
</dbReference>
<feature type="transmembrane region" description="Helical" evidence="9">
    <location>
        <begin position="81"/>
        <end position="104"/>
    </location>
</feature>
<keyword evidence="5 9" id="KW-0812">Transmembrane</keyword>
<evidence type="ECO:0000259" key="10">
    <source>
        <dbReference type="PROSITE" id="PS50928"/>
    </source>
</evidence>
<evidence type="ECO:0000256" key="4">
    <source>
        <dbReference type="ARBA" id="ARBA00022475"/>
    </source>
</evidence>
<organism evidence="11 12">
    <name type="scientific">Candidatus Allofournierella pullicola</name>
    <dbReference type="NCBI Taxonomy" id="2838596"/>
    <lineage>
        <taxon>Bacteria</taxon>
        <taxon>Bacillati</taxon>
        <taxon>Bacillota</taxon>
        <taxon>Clostridia</taxon>
        <taxon>Eubacteriales</taxon>
        <taxon>Oscillospiraceae</taxon>
        <taxon>Allofournierella</taxon>
    </lineage>
</organism>
<name>A0A9D2AET5_9FIRM</name>
<comment type="caution">
    <text evidence="11">The sequence shown here is derived from an EMBL/GenBank/DDBJ whole genome shotgun (WGS) entry which is preliminary data.</text>
</comment>
<gene>
    <name evidence="11" type="ORF">H9865_09200</name>
</gene>
<sequence>MGLLQSFFESDFWQIHIYTNFIAEDRWKYLTDGLKVTIIITLAALVIGIVLGALVAVVRVTHDKAGRPGLGLRLLNAVCQFYLTVIRGTPVMVQLLIMYFVVFATVDPGKLAVAIIAFGINSGAYVAEIFRSGIMSIDPGQMEAGRSLGLSYAQVMSRIIMPQAVKNILPTLNNEFIALVKETAVVGYIALGDLTRGGDQIRSQTWDAFPPLLAVALIYLAIVMLLEKLGKIVERRLAQSDRG</sequence>
<feature type="domain" description="ABC transmembrane type-1" evidence="10">
    <location>
        <begin position="34"/>
        <end position="230"/>
    </location>
</feature>
<protein>
    <submittedName>
        <fullName evidence="11">Amino acid ABC transporter permease</fullName>
    </submittedName>
</protein>
<dbReference type="InterPro" id="IPR010065">
    <property type="entry name" value="AA_ABC_transptr_permease_3TM"/>
</dbReference>